<feature type="domain" description="HTH gntR-type" evidence="4">
    <location>
        <begin position="5"/>
        <end position="72"/>
    </location>
</feature>
<evidence type="ECO:0000259" key="4">
    <source>
        <dbReference type="PROSITE" id="PS50949"/>
    </source>
</evidence>
<dbReference type="PANTHER" id="PTHR43537">
    <property type="entry name" value="TRANSCRIPTIONAL REGULATOR, GNTR FAMILY"/>
    <property type="match status" value="1"/>
</dbReference>
<reference evidence="5 6" key="1">
    <citation type="submission" date="2019-04" db="EMBL/GenBank/DDBJ databases">
        <title>Azoarcus nasutitermitis sp. nov. isolated from termite nest.</title>
        <authorList>
            <person name="Lin S.-Y."/>
            <person name="Hameed A."/>
            <person name="Hsu Y.-H."/>
            <person name="Young C.-C."/>
        </authorList>
    </citation>
    <scope>NUCLEOTIDE SEQUENCE [LARGE SCALE GENOMIC DNA]</scope>
    <source>
        <strain evidence="5 6">CC-YHH838</strain>
    </source>
</reference>
<dbReference type="SMART" id="SM00345">
    <property type="entry name" value="HTH_GNTR"/>
    <property type="match status" value="1"/>
</dbReference>
<evidence type="ECO:0000256" key="2">
    <source>
        <dbReference type="ARBA" id="ARBA00023125"/>
    </source>
</evidence>
<keyword evidence="1" id="KW-0805">Transcription regulation</keyword>
<dbReference type="InterPro" id="IPR000524">
    <property type="entry name" value="Tscrpt_reg_HTH_GntR"/>
</dbReference>
<sequence length="209" mass="23623">MKARHSKADVLYEEIMQALQTGRYVPGERIDPGTLADEFHTSPTPVRLALSRLVGEGVIHDCRREGFHVPLPTEMVLRDLYDWMQRLLILACSIGVAPTHDDAVQDQLLDDDGDTVAQTRQLFEGIARATEHLSLYGAVRQANDKLGPIRRAKPGLIKNAHEELAELHQHWQRRELKALRSALADYHERRKQAVPRIVAMLSGAVPYTR</sequence>
<dbReference type="SUPFAM" id="SSF46785">
    <property type="entry name" value="Winged helix' DNA-binding domain"/>
    <property type="match status" value="1"/>
</dbReference>
<name>A0A4S4AXN0_9RHOO</name>
<evidence type="ECO:0000256" key="3">
    <source>
        <dbReference type="ARBA" id="ARBA00023163"/>
    </source>
</evidence>
<keyword evidence="2" id="KW-0238">DNA-binding</keyword>
<dbReference type="GO" id="GO:0003700">
    <property type="term" value="F:DNA-binding transcription factor activity"/>
    <property type="evidence" value="ECO:0007669"/>
    <property type="project" value="InterPro"/>
</dbReference>
<proteinExistence type="predicted"/>
<organism evidence="5 6">
    <name type="scientific">Pseudothauera nasutitermitis</name>
    <dbReference type="NCBI Taxonomy" id="2565930"/>
    <lineage>
        <taxon>Bacteria</taxon>
        <taxon>Pseudomonadati</taxon>
        <taxon>Pseudomonadota</taxon>
        <taxon>Betaproteobacteria</taxon>
        <taxon>Rhodocyclales</taxon>
        <taxon>Zoogloeaceae</taxon>
        <taxon>Pseudothauera</taxon>
    </lineage>
</organism>
<protein>
    <submittedName>
        <fullName evidence="5">GntR family transcriptional regulator</fullName>
    </submittedName>
</protein>
<evidence type="ECO:0000256" key="1">
    <source>
        <dbReference type="ARBA" id="ARBA00023015"/>
    </source>
</evidence>
<dbReference type="InterPro" id="IPR036388">
    <property type="entry name" value="WH-like_DNA-bd_sf"/>
</dbReference>
<dbReference type="Gene3D" id="1.10.10.10">
    <property type="entry name" value="Winged helix-like DNA-binding domain superfamily/Winged helix DNA-binding domain"/>
    <property type="match status" value="1"/>
</dbReference>
<dbReference type="AlphaFoldDB" id="A0A4S4AXN0"/>
<keyword evidence="3" id="KW-0804">Transcription</keyword>
<dbReference type="Proteomes" id="UP000308430">
    <property type="component" value="Unassembled WGS sequence"/>
</dbReference>
<dbReference type="InterPro" id="IPR036390">
    <property type="entry name" value="WH_DNA-bd_sf"/>
</dbReference>
<evidence type="ECO:0000313" key="5">
    <source>
        <dbReference type="EMBL" id="THF64867.1"/>
    </source>
</evidence>
<dbReference type="PROSITE" id="PS50949">
    <property type="entry name" value="HTH_GNTR"/>
    <property type="match status" value="1"/>
</dbReference>
<dbReference type="EMBL" id="SSOC01000004">
    <property type="protein sequence ID" value="THF64867.1"/>
    <property type="molecule type" value="Genomic_DNA"/>
</dbReference>
<evidence type="ECO:0000313" key="6">
    <source>
        <dbReference type="Proteomes" id="UP000308430"/>
    </source>
</evidence>
<dbReference type="OrthoDB" id="8066003at2"/>
<accession>A0A4S4AXN0</accession>
<dbReference type="GO" id="GO:0003677">
    <property type="term" value="F:DNA binding"/>
    <property type="evidence" value="ECO:0007669"/>
    <property type="project" value="UniProtKB-KW"/>
</dbReference>
<dbReference type="RefSeq" id="WP_136348566.1">
    <property type="nucleotide sequence ID" value="NZ_SSOC01000004.1"/>
</dbReference>
<dbReference type="Pfam" id="PF00392">
    <property type="entry name" value="GntR"/>
    <property type="match status" value="1"/>
</dbReference>
<comment type="caution">
    <text evidence="5">The sequence shown here is derived from an EMBL/GenBank/DDBJ whole genome shotgun (WGS) entry which is preliminary data.</text>
</comment>
<keyword evidence="6" id="KW-1185">Reference proteome</keyword>
<gene>
    <name evidence="5" type="ORF">E6C76_12595</name>
</gene>
<dbReference type="PANTHER" id="PTHR43537:SF24">
    <property type="entry name" value="GLUCONATE OPERON TRANSCRIPTIONAL REPRESSOR"/>
    <property type="match status" value="1"/>
</dbReference>